<accession>A0ABR3XGJ9</accession>
<dbReference type="PROSITE" id="PS00065">
    <property type="entry name" value="D_2_HYDROXYACID_DH_1"/>
    <property type="match status" value="1"/>
</dbReference>
<name>A0ABR3XGJ9_9PEZI</name>
<sequence>MVANSVGPTNAVSSTTPATSATAANPTLRGHKLLILTPTVVDPNTIEKIKQAFPDLQVAAHKVEFFQKSLPEGVPEEEWRNVTILLTTGNLLPSPEQAPLLRYVQLFSAGANNILNNPLFKDTDITFCSANGVHGPQITEWVITTWLAFQHFLPQYLEHQREAKWRRASIAVEDAVGRRVGVLGYGAIGRQVARVAKALGSEVYAYTLHPRDTPESRHDEAYSPPGLGDPEGLIPARWFSGSSKEDLHAFLGSGLDLLVISVPLTPKTTHLIGAAEFEVLSARKTYVSNISRGPIIKTDDLIDALEKETIRGAALDVTDPEPLPDGHPLWHAKNVIITPHVSGISTAYTDRVLAILLENLHRFSEDKKLLNTVSRKEGY</sequence>
<proteinExistence type="predicted"/>
<evidence type="ECO:0000256" key="3">
    <source>
        <dbReference type="SAM" id="MobiDB-lite"/>
    </source>
</evidence>
<dbReference type="Proteomes" id="UP001586593">
    <property type="component" value="Unassembled WGS sequence"/>
</dbReference>
<evidence type="ECO:0000256" key="1">
    <source>
        <dbReference type="ARBA" id="ARBA00023002"/>
    </source>
</evidence>
<feature type="region of interest" description="Disordered" evidence="3">
    <location>
        <begin position="1"/>
        <end position="24"/>
    </location>
</feature>
<dbReference type="CDD" id="cd12163">
    <property type="entry name" value="2-Hacid_dh_5"/>
    <property type="match status" value="1"/>
</dbReference>
<keyword evidence="1" id="KW-0560">Oxidoreductase</keyword>
<organism evidence="5 6">
    <name type="scientific">Phialemonium thermophilum</name>
    <dbReference type="NCBI Taxonomy" id="223376"/>
    <lineage>
        <taxon>Eukaryota</taxon>
        <taxon>Fungi</taxon>
        <taxon>Dikarya</taxon>
        <taxon>Ascomycota</taxon>
        <taxon>Pezizomycotina</taxon>
        <taxon>Sordariomycetes</taxon>
        <taxon>Sordariomycetidae</taxon>
        <taxon>Cephalothecales</taxon>
        <taxon>Cephalothecaceae</taxon>
        <taxon>Phialemonium</taxon>
    </lineage>
</organism>
<dbReference type="InterPro" id="IPR006140">
    <property type="entry name" value="D-isomer_DH_NAD-bd"/>
</dbReference>
<feature type="domain" description="D-isomer specific 2-hydroxyacid dehydrogenase NAD-binding" evidence="4">
    <location>
        <begin position="255"/>
        <end position="342"/>
    </location>
</feature>
<reference evidence="5 6" key="1">
    <citation type="journal article" date="2024" name="Commun. Biol.">
        <title>Comparative genomic analysis of thermophilic fungi reveals convergent evolutionary adaptations and gene losses.</title>
        <authorList>
            <person name="Steindorff A.S."/>
            <person name="Aguilar-Pontes M.V."/>
            <person name="Robinson A.J."/>
            <person name="Andreopoulos B."/>
            <person name="LaButti K."/>
            <person name="Kuo A."/>
            <person name="Mondo S."/>
            <person name="Riley R."/>
            <person name="Otillar R."/>
            <person name="Haridas S."/>
            <person name="Lipzen A."/>
            <person name="Grimwood J."/>
            <person name="Schmutz J."/>
            <person name="Clum A."/>
            <person name="Reid I.D."/>
            <person name="Moisan M.C."/>
            <person name="Butler G."/>
            <person name="Nguyen T.T.M."/>
            <person name="Dewar K."/>
            <person name="Conant G."/>
            <person name="Drula E."/>
            <person name="Henrissat B."/>
            <person name="Hansel C."/>
            <person name="Singer S."/>
            <person name="Hutchinson M.I."/>
            <person name="de Vries R.P."/>
            <person name="Natvig D.O."/>
            <person name="Powell A.J."/>
            <person name="Tsang A."/>
            <person name="Grigoriev I.V."/>
        </authorList>
    </citation>
    <scope>NUCLEOTIDE SEQUENCE [LARGE SCALE GENOMIC DNA]</scope>
    <source>
        <strain evidence="5 6">ATCC 24622</strain>
    </source>
</reference>
<dbReference type="Gene3D" id="3.40.50.720">
    <property type="entry name" value="NAD(P)-binding Rossmann-like Domain"/>
    <property type="match status" value="2"/>
</dbReference>
<dbReference type="InterPro" id="IPR036291">
    <property type="entry name" value="NAD(P)-bd_dom_sf"/>
</dbReference>
<dbReference type="EMBL" id="JAZHXJ010000103">
    <property type="protein sequence ID" value="KAL1874744.1"/>
    <property type="molecule type" value="Genomic_DNA"/>
</dbReference>
<dbReference type="SUPFAM" id="SSF51735">
    <property type="entry name" value="NAD(P)-binding Rossmann-fold domains"/>
    <property type="match status" value="1"/>
</dbReference>
<gene>
    <name evidence="5" type="ORF">VTK73DRAFT_272</name>
</gene>
<protein>
    <recommendedName>
        <fullName evidence="4">D-isomer specific 2-hydroxyacid dehydrogenase NAD-binding domain-containing protein</fullName>
    </recommendedName>
</protein>
<evidence type="ECO:0000313" key="6">
    <source>
        <dbReference type="Proteomes" id="UP001586593"/>
    </source>
</evidence>
<dbReference type="PANTHER" id="PTHR43333:SF1">
    <property type="entry name" value="D-ISOMER SPECIFIC 2-HYDROXYACID DEHYDROGENASE NAD-BINDING DOMAIN-CONTAINING PROTEIN"/>
    <property type="match status" value="1"/>
</dbReference>
<evidence type="ECO:0000256" key="2">
    <source>
        <dbReference type="ARBA" id="ARBA00023027"/>
    </source>
</evidence>
<dbReference type="InterPro" id="IPR029752">
    <property type="entry name" value="D-isomer_DH_CS1"/>
</dbReference>
<comment type="caution">
    <text evidence="5">The sequence shown here is derived from an EMBL/GenBank/DDBJ whole genome shotgun (WGS) entry which is preliminary data.</text>
</comment>
<evidence type="ECO:0000259" key="4">
    <source>
        <dbReference type="Pfam" id="PF02826"/>
    </source>
</evidence>
<feature type="compositionally biased region" description="Low complexity" evidence="3">
    <location>
        <begin position="8"/>
        <end position="24"/>
    </location>
</feature>
<dbReference type="PANTHER" id="PTHR43333">
    <property type="entry name" value="2-HACID_DH_C DOMAIN-CONTAINING PROTEIN"/>
    <property type="match status" value="1"/>
</dbReference>
<keyword evidence="2" id="KW-0520">NAD</keyword>
<feature type="domain" description="D-isomer specific 2-hydroxyacid dehydrogenase NAD-binding" evidence="4">
    <location>
        <begin position="147"/>
        <end position="214"/>
    </location>
</feature>
<dbReference type="Pfam" id="PF02826">
    <property type="entry name" value="2-Hacid_dh_C"/>
    <property type="match status" value="2"/>
</dbReference>
<evidence type="ECO:0000313" key="5">
    <source>
        <dbReference type="EMBL" id="KAL1874744.1"/>
    </source>
</evidence>
<keyword evidence="6" id="KW-1185">Reference proteome</keyword>